<sequence length="52" mass="6007">MEGRKSKCPNCGATRYCYAQNPKFGDNIWFCPECHIDVPFKEIPVIANKEEK</sequence>
<dbReference type="AlphaFoldDB" id="A0A6M3LGH7"/>
<dbReference type="EMBL" id="MT143093">
    <property type="protein sequence ID" value="QJA92742.1"/>
    <property type="molecule type" value="Genomic_DNA"/>
</dbReference>
<gene>
    <name evidence="1" type="ORF">MM415B04497_0001</name>
</gene>
<name>A0A6M3LGH7_9ZZZZ</name>
<organism evidence="1">
    <name type="scientific">viral metagenome</name>
    <dbReference type="NCBI Taxonomy" id="1070528"/>
    <lineage>
        <taxon>unclassified sequences</taxon>
        <taxon>metagenomes</taxon>
        <taxon>organismal metagenomes</taxon>
    </lineage>
</organism>
<proteinExistence type="predicted"/>
<evidence type="ECO:0000313" key="1">
    <source>
        <dbReference type="EMBL" id="QJA92742.1"/>
    </source>
</evidence>
<accession>A0A6M3LGH7</accession>
<reference evidence="1" key="1">
    <citation type="submission" date="2020-03" db="EMBL/GenBank/DDBJ databases">
        <title>The deep terrestrial virosphere.</title>
        <authorList>
            <person name="Holmfeldt K."/>
            <person name="Nilsson E."/>
            <person name="Simone D."/>
            <person name="Lopez-Fernandez M."/>
            <person name="Wu X."/>
            <person name="de Brujin I."/>
            <person name="Lundin D."/>
            <person name="Andersson A."/>
            <person name="Bertilsson S."/>
            <person name="Dopson M."/>
        </authorList>
    </citation>
    <scope>NUCLEOTIDE SEQUENCE</scope>
    <source>
        <strain evidence="1">MM415B04497</strain>
    </source>
</reference>
<protein>
    <submittedName>
        <fullName evidence="1">Uncharacterized protein</fullName>
    </submittedName>
</protein>